<comment type="caution">
    <text evidence="1">The sequence shown here is derived from an EMBL/GenBank/DDBJ whole genome shotgun (WGS) entry which is preliminary data.</text>
</comment>
<dbReference type="EMBL" id="VWFO01000006">
    <property type="protein sequence ID" value="KAA4665204.1"/>
    <property type="molecule type" value="Genomic_DNA"/>
</dbReference>
<dbReference type="RefSeq" id="WP_032856114.1">
    <property type="nucleotide sequence ID" value="NZ_CAXTIO010000001.1"/>
</dbReference>
<organism evidence="1 2">
    <name type="scientific">Bacteroides ovatus</name>
    <dbReference type="NCBI Taxonomy" id="28116"/>
    <lineage>
        <taxon>Bacteria</taxon>
        <taxon>Pseudomonadati</taxon>
        <taxon>Bacteroidota</taxon>
        <taxon>Bacteroidia</taxon>
        <taxon>Bacteroidales</taxon>
        <taxon>Bacteroidaceae</taxon>
        <taxon>Bacteroides</taxon>
    </lineage>
</organism>
<evidence type="ECO:0000313" key="1">
    <source>
        <dbReference type="EMBL" id="KAA4665204.1"/>
    </source>
</evidence>
<reference evidence="1 2" key="1">
    <citation type="journal article" date="2019" name="Nat. Med.">
        <title>A library of human gut bacterial isolates paired with longitudinal multiomics data enables mechanistic microbiome research.</title>
        <authorList>
            <person name="Poyet M."/>
            <person name="Groussin M."/>
            <person name="Gibbons S.M."/>
            <person name="Avila-Pacheco J."/>
            <person name="Jiang X."/>
            <person name="Kearney S.M."/>
            <person name="Perrotta A.R."/>
            <person name="Berdy B."/>
            <person name="Zhao S."/>
            <person name="Lieberman T.D."/>
            <person name="Swanson P.K."/>
            <person name="Smith M."/>
            <person name="Roesemann S."/>
            <person name="Alexander J.E."/>
            <person name="Rich S.A."/>
            <person name="Livny J."/>
            <person name="Vlamakis H."/>
            <person name="Clish C."/>
            <person name="Bullock K."/>
            <person name="Deik A."/>
            <person name="Scott J."/>
            <person name="Pierce K.A."/>
            <person name="Xavier R.J."/>
            <person name="Alm E.J."/>
        </authorList>
    </citation>
    <scope>NUCLEOTIDE SEQUENCE [LARGE SCALE GENOMIC DNA]</scope>
    <source>
        <strain evidence="1 2">BIOML-A14</strain>
    </source>
</reference>
<sequence>MNNTEIIAEEIIKIAYDKGGLINADDLTEDQRKATTDNAVDYVMRFYGTFSGDGKNRYYGLNEKGFELGRRGFFSGEEKERKRQRTGVNIAIITSIASAIIAIIAIVADYLK</sequence>
<proteinExistence type="predicted"/>
<evidence type="ECO:0000313" key="2">
    <source>
        <dbReference type="Proteomes" id="UP000435985"/>
    </source>
</evidence>
<protein>
    <submittedName>
        <fullName evidence="1">Uncharacterized protein</fullName>
    </submittedName>
</protein>
<dbReference type="Proteomes" id="UP000435985">
    <property type="component" value="Unassembled WGS sequence"/>
</dbReference>
<dbReference type="AlphaFoldDB" id="A0A139L5U5"/>
<accession>A0A139L5U5</accession>
<gene>
    <name evidence="1" type="ORF">F3B98_06090</name>
</gene>
<name>A0A139L5U5_BACOV</name>